<proteinExistence type="predicted"/>
<feature type="transmembrane region" description="Helical" evidence="1">
    <location>
        <begin position="20"/>
        <end position="39"/>
    </location>
</feature>
<keyword evidence="1" id="KW-1133">Transmembrane helix</keyword>
<name>A0A0F9F1R3_9ZZZZ</name>
<evidence type="ECO:0000313" key="2">
    <source>
        <dbReference type="EMBL" id="KKL80254.1"/>
    </source>
</evidence>
<evidence type="ECO:0008006" key="3">
    <source>
        <dbReference type="Google" id="ProtNLM"/>
    </source>
</evidence>
<keyword evidence="1" id="KW-0472">Membrane</keyword>
<evidence type="ECO:0000256" key="1">
    <source>
        <dbReference type="SAM" id="Phobius"/>
    </source>
</evidence>
<protein>
    <recommendedName>
        <fullName evidence="3">DNA translocase FtsK 4TM region domain-containing protein</fullName>
    </recommendedName>
</protein>
<gene>
    <name evidence="2" type="ORF">LCGC14_2006610</name>
</gene>
<keyword evidence="1" id="KW-0812">Transmembrane</keyword>
<dbReference type="AlphaFoldDB" id="A0A0F9F1R3"/>
<reference evidence="2" key="1">
    <citation type="journal article" date="2015" name="Nature">
        <title>Complex archaea that bridge the gap between prokaryotes and eukaryotes.</title>
        <authorList>
            <person name="Spang A."/>
            <person name="Saw J.H."/>
            <person name="Jorgensen S.L."/>
            <person name="Zaremba-Niedzwiedzka K."/>
            <person name="Martijn J."/>
            <person name="Lind A.E."/>
            <person name="van Eijk R."/>
            <person name="Schleper C."/>
            <person name="Guy L."/>
            <person name="Ettema T.J."/>
        </authorList>
    </citation>
    <scope>NUCLEOTIDE SEQUENCE</scope>
</reference>
<feature type="transmembrane region" description="Helical" evidence="1">
    <location>
        <begin position="45"/>
        <end position="72"/>
    </location>
</feature>
<organism evidence="2">
    <name type="scientific">marine sediment metagenome</name>
    <dbReference type="NCBI Taxonomy" id="412755"/>
    <lineage>
        <taxon>unclassified sequences</taxon>
        <taxon>metagenomes</taxon>
        <taxon>ecological metagenomes</taxon>
    </lineage>
</organism>
<comment type="caution">
    <text evidence="2">The sequence shown here is derived from an EMBL/GenBank/DDBJ whole genome shotgun (WGS) entry which is preliminary data.</text>
</comment>
<accession>A0A0F9F1R3</accession>
<dbReference type="EMBL" id="LAZR01022908">
    <property type="protein sequence ID" value="KKL80254.1"/>
    <property type="molecule type" value="Genomic_DNA"/>
</dbReference>
<sequence length="122" mass="13210">MSRKKTYVLIPEKKKPTINIYIGIIIVAFVLIPIVIMPLRYQIGAAFSTIINGIGGFSLIIGGVFMTFGVVGIFTRSRYWVKHIVVGVVLLWIGSWCTGLIIDFLGIPISGPGSTGSGSGYF</sequence>
<feature type="transmembrane region" description="Helical" evidence="1">
    <location>
        <begin position="84"/>
        <end position="107"/>
    </location>
</feature>